<dbReference type="SUPFAM" id="SSF48726">
    <property type="entry name" value="Immunoglobulin"/>
    <property type="match status" value="3"/>
</dbReference>
<dbReference type="PANTHER" id="PTHR23278:SF19">
    <property type="entry name" value="OBSCURIN"/>
    <property type="match status" value="1"/>
</dbReference>
<dbReference type="InterPro" id="IPR013151">
    <property type="entry name" value="Immunoglobulin_dom"/>
</dbReference>
<evidence type="ECO:0000313" key="2">
    <source>
        <dbReference type="EMBL" id="KAK7071660.1"/>
    </source>
</evidence>
<evidence type="ECO:0000259" key="1">
    <source>
        <dbReference type="PROSITE" id="PS50835"/>
    </source>
</evidence>
<dbReference type="Gene3D" id="2.60.40.10">
    <property type="entry name" value="Immunoglobulins"/>
    <property type="match status" value="3"/>
</dbReference>
<dbReference type="Pfam" id="PF00047">
    <property type="entry name" value="ig"/>
    <property type="match status" value="1"/>
</dbReference>
<dbReference type="Pfam" id="PF13927">
    <property type="entry name" value="Ig_3"/>
    <property type="match status" value="1"/>
</dbReference>
<sequence>PLAEIVGVVGDNILLPCDIEPPILNDSIHLVLFYKSERGTPIYSLDARSVSLSEARHWAEKDLGNRVYMTIGKGDKGLVLEDLTAEDGGEYRCRVDFLESPTRYSRVNLKVIVPPASLRISSDLEAGLSISGVVGPYAEGTRLVFSCQVIGGNPRPEVTWWHEGSLLDDISEIKTEQLTRNALTFPALSKQDLYKTLTCQASNTDLVAPISARVTIDMAFAPEWVRIDDGYGQITMAEGITRRLVCEAYGARPPAIISWWTSAGQPLVGHQEIKEVVGNISRSTLLFTPDAEDDGAILTCTGVSPSLPDEVVSNFSKLFILSETSNHKNVSLSTFPDKPRLRLLLGEGLSLEDLEEGDEIHFKCEVDAKPVVTGVQWAHNARYRYVQNYIHRGSIHFYKHTLINIPHTLLPTQTTTC</sequence>
<protein>
    <recommendedName>
        <fullName evidence="1">Ig-like domain-containing protein</fullName>
    </recommendedName>
</protein>
<organism evidence="2 3">
    <name type="scientific">Halocaridina rubra</name>
    <name type="common">Hawaiian red shrimp</name>
    <dbReference type="NCBI Taxonomy" id="373956"/>
    <lineage>
        <taxon>Eukaryota</taxon>
        <taxon>Metazoa</taxon>
        <taxon>Ecdysozoa</taxon>
        <taxon>Arthropoda</taxon>
        <taxon>Crustacea</taxon>
        <taxon>Multicrustacea</taxon>
        <taxon>Malacostraca</taxon>
        <taxon>Eumalacostraca</taxon>
        <taxon>Eucarida</taxon>
        <taxon>Decapoda</taxon>
        <taxon>Pleocyemata</taxon>
        <taxon>Caridea</taxon>
        <taxon>Atyoidea</taxon>
        <taxon>Atyidae</taxon>
        <taxon>Halocaridina</taxon>
    </lineage>
</organism>
<dbReference type="Proteomes" id="UP001381693">
    <property type="component" value="Unassembled WGS sequence"/>
</dbReference>
<keyword evidence="3" id="KW-1185">Reference proteome</keyword>
<proteinExistence type="predicted"/>
<gene>
    <name evidence="2" type="ORF">SK128_020372</name>
</gene>
<comment type="caution">
    <text evidence="2">The sequence shown here is derived from an EMBL/GenBank/DDBJ whole genome shotgun (WGS) entry which is preliminary data.</text>
</comment>
<dbReference type="InterPro" id="IPR036179">
    <property type="entry name" value="Ig-like_dom_sf"/>
</dbReference>
<dbReference type="PROSITE" id="PS50835">
    <property type="entry name" value="IG_LIKE"/>
    <property type="match status" value="4"/>
</dbReference>
<reference evidence="2 3" key="1">
    <citation type="submission" date="2023-11" db="EMBL/GenBank/DDBJ databases">
        <title>Halocaridina rubra genome assembly.</title>
        <authorList>
            <person name="Smith C."/>
        </authorList>
    </citation>
    <scope>NUCLEOTIDE SEQUENCE [LARGE SCALE GENOMIC DNA]</scope>
    <source>
        <strain evidence="2">EP-1</strain>
        <tissue evidence="2">Whole</tissue>
    </source>
</reference>
<dbReference type="InterPro" id="IPR013783">
    <property type="entry name" value="Ig-like_fold"/>
</dbReference>
<dbReference type="CDD" id="cd00096">
    <property type="entry name" value="Ig"/>
    <property type="match status" value="1"/>
</dbReference>
<name>A0AAN8X3Z6_HALRR</name>
<feature type="domain" description="Ig-like" evidence="1">
    <location>
        <begin position="339"/>
        <end position="417"/>
    </location>
</feature>
<dbReference type="AlphaFoldDB" id="A0AAN8X3Z6"/>
<dbReference type="InterPro" id="IPR003599">
    <property type="entry name" value="Ig_sub"/>
</dbReference>
<dbReference type="SMART" id="SM00409">
    <property type="entry name" value="IG"/>
    <property type="match status" value="3"/>
</dbReference>
<feature type="domain" description="Ig-like" evidence="1">
    <location>
        <begin position="222"/>
        <end position="301"/>
    </location>
</feature>
<accession>A0AAN8X3Z6</accession>
<evidence type="ECO:0000313" key="3">
    <source>
        <dbReference type="Proteomes" id="UP001381693"/>
    </source>
</evidence>
<feature type="non-terminal residue" evidence="2">
    <location>
        <position position="1"/>
    </location>
</feature>
<feature type="domain" description="Ig-like" evidence="1">
    <location>
        <begin position="115"/>
        <end position="215"/>
    </location>
</feature>
<dbReference type="EMBL" id="JAXCGZ010014092">
    <property type="protein sequence ID" value="KAK7071660.1"/>
    <property type="molecule type" value="Genomic_DNA"/>
</dbReference>
<feature type="domain" description="Ig-like" evidence="1">
    <location>
        <begin position="1"/>
        <end position="110"/>
    </location>
</feature>
<dbReference type="PANTHER" id="PTHR23278">
    <property type="entry name" value="SIDESTEP PROTEIN"/>
    <property type="match status" value="1"/>
</dbReference>
<dbReference type="InterPro" id="IPR007110">
    <property type="entry name" value="Ig-like_dom"/>
</dbReference>